<proteinExistence type="predicted"/>
<sequence>MILTQKTISLNEKSYKMLKKLKKENESYSDLIIRLCSMQDPFLKDPLLEFSGIFSADNDLWEEIENLIKSYRSSYLINNIDE</sequence>
<dbReference type="Pfam" id="PF02697">
    <property type="entry name" value="VAPB_antitox"/>
    <property type="match status" value="1"/>
</dbReference>
<dbReference type="InterPro" id="IPR003847">
    <property type="entry name" value="Put_antitoxin"/>
</dbReference>
<dbReference type="EMBL" id="LAZR01052737">
    <property type="protein sequence ID" value="KKK82296.1"/>
    <property type="molecule type" value="Genomic_DNA"/>
</dbReference>
<evidence type="ECO:0000313" key="2">
    <source>
        <dbReference type="EMBL" id="KKK82296.1"/>
    </source>
</evidence>
<gene>
    <name evidence="2" type="ORF">LCGC14_2804800</name>
</gene>
<dbReference type="AlphaFoldDB" id="A0A0F9BCY7"/>
<organism evidence="2">
    <name type="scientific">marine sediment metagenome</name>
    <dbReference type="NCBI Taxonomy" id="412755"/>
    <lineage>
        <taxon>unclassified sequences</taxon>
        <taxon>metagenomes</taxon>
        <taxon>ecological metagenomes</taxon>
    </lineage>
</organism>
<comment type="caution">
    <text evidence="2">The sequence shown here is derived from an EMBL/GenBank/DDBJ whole genome shotgun (WGS) entry which is preliminary data.</text>
</comment>
<name>A0A0F9BCY7_9ZZZZ</name>
<protein>
    <recommendedName>
        <fullName evidence="3">Antitoxin</fullName>
    </recommendedName>
</protein>
<accession>A0A0F9BCY7</accession>
<keyword evidence="1" id="KW-1277">Toxin-antitoxin system</keyword>
<evidence type="ECO:0000256" key="1">
    <source>
        <dbReference type="ARBA" id="ARBA00022649"/>
    </source>
</evidence>
<reference evidence="2" key="1">
    <citation type="journal article" date="2015" name="Nature">
        <title>Complex archaea that bridge the gap between prokaryotes and eukaryotes.</title>
        <authorList>
            <person name="Spang A."/>
            <person name="Saw J.H."/>
            <person name="Jorgensen S.L."/>
            <person name="Zaremba-Niedzwiedzka K."/>
            <person name="Martijn J."/>
            <person name="Lind A.E."/>
            <person name="van Eijk R."/>
            <person name="Schleper C."/>
            <person name="Guy L."/>
            <person name="Ettema T.J."/>
        </authorList>
    </citation>
    <scope>NUCLEOTIDE SEQUENCE</scope>
</reference>
<evidence type="ECO:0008006" key="3">
    <source>
        <dbReference type="Google" id="ProtNLM"/>
    </source>
</evidence>